<dbReference type="GeneID" id="41956169"/>
<reference evidence="2" key="2">
    <citation type="submission" date="2019-10" db="EMBL/GenBank/DDBJ databases">
        <authorList>
            <consortium name="NCBI Genome Project"/>
        </authorList>
    </citation>
    <scope>NUCLEOTIDE SEQUENCE</scope>
    <source>
        <strain evidence="2">NI907</strain>
    </source>
</reference>
<gene>
    <name evidence="2" type="ORF">PgNI_01180</name>
</gene>
<dbReference type="RefSeq" id="XP_030986022.1">
    <property type="nucleotide sequence ID" value="XM_031121255.1"/>
</dbReference>
<keyword evidence="1" id="KW-1185">Reference proteome</keyword>
<protein>
    <submittedName>
        <fullName evidence="2">Uncharacterized protein</fullName>
    </submittedName>
</protein>
<sequence>MAALFDKMVLEDMDEDVLVALDDGDDEMLVVLKVEELEDEEVREVAVNEALVEAEVLSELDEEEGVIELEDNDVPEVIAVDVLVGV</sequence>
<evidence type="ECO:0000313" key="2">
    <source>
        <dbReference type="RefSeq" id="XP_030986022.1"/>
    </source>
</evidence>
<accession>A0A6P8BFV7</accession>
<dbReference type="AlphaFoldDB" id="A0A6P8BFV7"/>
<reference evidence="2" key="3">
    <citation type="submission" date="2025-08" db="UniProtKB">
        <authorList>
            <consortium name="RefSeq"/>
        </authorList>
    </citation>
    <scope>IDENTIFICATION</scope>
    <source>
        <strain evidence="2">NI907</strain>
    </source>
</reference>
<name>A0A6P8BFV7_PYRGI</name>
<proteinExistence type="predicted"/>
<reference evidence="2" key="1">
    <citation type="journal article" date="2019" name="Mol. Biol. Evol.">
        <title>Blast fungal genomes show frequent chromosomal changes, gene gains and losses, and effector gene turnover.</title>
        <authorList>
            <person name="Gomez Luciano L.B."/>
            <person name="Jason Tsai I."/>
            <person name="Chuma I."/>
            <person name="Tosa Y."/>
            <person name="Chen Y.H."/>
            <person name="Li J.Y."/>
            <person name="Li M.Y."/>
            <person name="Jade Lu M.Y."/>
            <person name="Nakayashiki H."/>
            <person name="Li W.H."/>
        </authorList>
    </citation>
    <scope>NUCLEOTIDE SEQUENCE</scope>
    <source>
        <strain evidence="2">NI907</strain>
    </source>
</reference>
<dbReference type="KEGG" id="pgri:PgNI_01180"/>
<organism evidence="1 2">
    <name type="scientific">Pyricularia grisea</name>
    <name type="common">Crabgrass-specific blast fungus</name>
    <name type="synonym">Magnaporthe grisea</name>
    <dbReference type="NCBI Taxonomy" id="148305"/>
    <lineage>
        <taxon>Eukaryota</taxon>
        <taxon>Fungi</taxon>
        <taxon>Dikarya</taxon>
        <taxon>Ascomycota</taxon>
        <taxon>Pezizomycotina</taxon>
        <taxon>Sordariomycetes</taxon>
        <taxon>Sordariomycetidae</taxon>
        <taxon>Magnaporthales</taxon>
        <taxon>Pyriculariaceae</taxon>
        <taxon>Pyricularia</taxon>
    </lineage>
</organism>
<dbReference type="Proteomes" id="UP000515153">
    <property type="component" value="Unplaced"/>
</dbReference>
<evidence type="ECO:0000313" key="1">
    <source>
        <dbReference type="Proteomes" id="UP000515153"/>
    </source>
</evidence>